<keyword evidence="2" id="KW-1185">Reference proteome</keyword>
<dbReference type="Pfam" id="PF20227">
    <property type="entry name" value="DUF6586"/>
    <property type="match status" value="1"/>
</dbReference>
<evidence type="ECO:0000313" key="2">
    <source>
        <dbReference type="Proteomes" id="UP001596055"/>
    </source>
</evidence>
<gene>
    <name evidence="1" type="ORF">ACFPQA_04830</name>
</gene>
<dbReference type="InterPro" id="IPR046493">
    <property type="entry name" value="DUF6586"/>
</dbReference>
<organism evidence="1 2">
    <name type="scientific">Marinobacter koreensis</name>
    <dbReference type="NCBI Taxonomy" id="335974"/>
    <lineage>
        <taxon>Bacteria</taxon>
        <taxon>Pseudomonadati</taxon>
        <taxon>Pseudomonadota</taxon>
        <taxon>Gammaproteobacteria</taxon>
        <taxon>Pseudomonadales</taxon>
        <taxon>Marinobacteraceae</taxon>
        <taxon>Marinobacter</taxon>
    </lineage>
</organism>
<protein>
    <submittedName>
        <fullName evidence="1">DUF6586 family protein</fullName>
    </submittedName>
</protein>
<dbReference type="Proteomes" id="UP001596055">
    <property type="component" value="Unassembled WGS sequence"/>
</dbReference>
<evidence type="ECO:0000313" key="1">
    <source>
        <dbReference type="EMBL" id="MFC5544363.1"/>
    </source>
</evidence>
<dbReference type="EMBL" id="JBHSNL010000001">
    <property type="protein sequence ID" value="MFC5544363.1"/>
    <property type="molecule type" value="Genomic_DNA"/>
</dbReference>
<dbReference type="RefSeq" id="WP_345799600.1">
    <property type="nucleotide sequence ID" value="NZ_JAKZAJ010000001.1"/>
</dbReference>
<comment type="caution">
    <text evidence="1">The sequence shown here is derived from an EMBL/GenBank/DDBJ whole genome shotgun (WGS) entry which is preliminary data.</text>
</comment>
<name>A0ABW0RIV7_9GAMM</name>
<sequence>MASQWYSLVSQKLFLAQTLLGQLEPGSRFGTGESMTEAEKALNREAATQGAVELMLRGRQLLLVLVANLYQHRHAQPESLSQLQTLTGPENQDVQRLAELAAQPGSWWSHLDQLEYSQGHPPVTRKTVSDENIIAVAAEPGPDRSPSGLMKTLEALRHFAEALNEQHSEW</sequence>
<accession>A0ABW0RIV7</accession>
<reference evidence="2" key="1">
    <citation type="journal article" date="2019" name="Int. J. Syst. Evol. Microbiol.">
        <title>The Global Catalogue of Microorganisms (GCM) 10K type strain sequencing project: providing services to taxonomists for standard genome sequencing and annotation.</title>
        <authorList>
            <consortium name="The Broad Institute Genomics Platform"/>
            <consortium name="The Broad Institute Genome Sequencing Center for Infectious Disease"/>
            <person name="Wu L."/>
            <person name="Ma J."/>
        </authorList>
    </citation>
    <scope>NUCLEOTIDE SEQUENCE [LARGE SCALE GENOMIC DNA]</scope>
    <source>
        <strain evidence="2">CGMCC 4.1799</strain>
    </source>
</reference>
<proteinExistence type="predicted"/>